<gene>
    <name evidence="1" type="ORF">ACAOBT_LOCUS7419</name>
</gene>
<accession>A0A9P0KBK5</accession>
<name>A0A9P0KBK5_ACAOB</name>
<dbReference type="AlphaFoldDB" id="A0A9P0KBK5"/>
<dbReference type="EMBL" id="CAKOFQ010006745">
    <property type="protein sequence ID" value="CAH1967474.1"/>
    <property type="molecule type" value="Genomic_DNA"/>
</dbReference>
<dbReference type="OrthoDB" id="10064708at2759"/>
<evidence type="ECO:0000313" key="2">
    <source>
        <dbReference type="Proteomes" id="UP001152888"/>
    </source>
</evidence>
<dbReference type="Gene3D" id="3.40.50.10260">
    <property type="entry name" value="YjeF N-terminal domain"/>
    <property type="match status" value="1"/>
</dbReference>
<reference evidence="1" key="1">
    <citation type="submission" date="2022-03" db="EMBL/GenBank/DDBJ databases">
        <authorList>
            <person name="Sayadi A."/>
        </authorList>
    </citation>
    <scope>NUCLEOTIDE SEQUENCE</scope>
</reference>
<dbReference type="Proteomes" id="UP001152888">
    <property type="component" value="Unassembled WGS sequence"/>
</dbReference>
<keyword evidence="2" id="KW-1185">Reference proteome</keyword>
<organism evidence="1 2">
    <name type="scientific">Acanthoscelides obtectus</name>
    <name type="common">Bean weevil</name>
    <name type="synonym">Bruchus obtectus</name>
    <dbReference type="NCBI Taxonomy" id="200917"/>
    <lineage>
        <taxon>Eukaryota</taxon>
        <taxon>Metazoa</taxon>
        <taxon>Ecdysozoa</taxon>
        <taxon>Arthropoda</taxon>
        <taxon>Hexapoda</taxon>
        <taxon>Insecta</taxon>
        <taxon>Pterygota</taxon>
        <taxon>Neoptera</taxon>
        <taxon>Endopterygota</taxon>
        <taxon>Coleoptera</taxon>
        <taxon>Polyphaga</taxon>
        <taxon>Cucujiformia</taxon>
        <taxon>Chrysomeloidea</taxon>
        <taxon>Chrysomelidae</taxon>
        <taxon>Bruchinae</taxon>
        <taxon>Bruchini</taxon>
        <taxon>Acanthoscelides</taxon>
    </lineage>
</organism>
<dbReference type="InterPro" id="IPR036652">
    <property type="entry name" value="YjeF_N_dom_sf"/>
</dbReference>
<evidence type="ECO:0000313" key="1">
    <source>
        <dbReference type="EMBL" id="CAH1967474.1"/>
    </source>
</evidence>
<dbReference type="SUPFAM" id="SSF64153">
    <property type="entry name" value="YjeF N-terminal domain-like"/>
    <property type="match status" value="1"/>
</dbReference>
<sequence length="164" mass="18739">MLMRHRPPMDAVHFLHSTMKNRKNPPRTTIKTSTTCQQNGWTSSYSLPKRNGFFNLQENQVVFMRYIEQEEEEAISIDQELFNDYRFSVDQLIELAGLSCATAIAKTYSMEKVGNKSILGYRPLFLHTVTKETIIISDNNIQVLWSDGAGPRTTRVVPEVPGLT</sequence>
<comment type="caution">
    <text evidence="1">The sequence shown here is derived from an EMBL/GenBank/DDBJ whole genome shotgun (WGS) entry which is preliminary data.</text>
</comment>
<proteinExistence type="predicted"/>
<protein>
    <submittedName>
        <fullName evidence="1">Uncharacterized protein</fullName>
    </submittedName>
</protein>